<keyword evidence="3 5" id="KW-1133">Transmembrane helix</keyword>
<comment type="caution">
    <text evidence="7">The sequence shown here is derived from an EMBL/GenBank/DDBJ whole genome shotgun (WGS) entry which is preliminary data.</text>
</comment>
<evidence type="ECO:0000313" key="7">
    <source>
        <dbReference type="EMBL" id="KAA5610169.1"/>
    </source>
</evidence>
<evidence type="ECO:0000256" key="4">
    <source>
        <dbReference type="ARBA" id="ARBA00023136"/>
    </source>
</evidence>
<feature type="transmembrane region" description="Helical" evidence="5">
    <location>
        <begin position="164"/>
        <end position="182"/>
    </location>
</feature>
<feature type="transmembrane region" description="Helical" evidence="5">
    <location>
        <begin position="69"/>
        <end position="90"/>
    </location>
</feature>
<keyword evidence="4 5" id="KW-0472">Membrane</keyword>
<evidence type="ECO:0000256" key="5">
    <source>
        <dbReference type="SAM" id="Phobius"/>
    </source>
</evidence>
<dbReference type="Gene3D" id="1.20.120.1630">
    <property type="match status" value="1"/>
</dbReference>
<reference evidence="7 8" key="1">
    <citation type="submission" date="2019-09" db="EMBL/GenBank/DDBJ databases">
        <title>Genome sequence of Rhodovastum atsumiense, a diverse member of the Acetobacteraceae family of non-sulfur purple photosynthetic bacteria.</title>
        <authorList>
            <person name="Meyer T."/>
            <person name="Kyndt J."/>
        </authorList>
    </citation>
    <scope>NUCLEOTIDE SEQUENCE [LARGE SCALE GENOMIC DNA]</scope>
    <source>
        <strain evidence="7 8">DSM 21279</strain>
    </source>
</reference>
<feature type="domain" description="NnrU" evidence="6">
    <location>
        <begin position="4"/>
        <end position="220"/>
    </location>
</feature>
<organism evidence="7 8">
    <name type="scientific">Rhodovastum atsumiense</name>
    <dbReference type="NCBI Taxonomy" id="504468"/>
    <lineage>
        <taxon>Bacteria</taxon>
        <taxon>Pseudomonadati</taxon>
        <taxon>Pseudomonadota</taxon>
        <taxon>Alphaproteobacteria</taxon>
        <taxon>Acetobacterales</taxon>
        <taxon>Acetobacteraceae</taxon>
        <taxon>Rhodovastum</taxon>
    </lineage>
</organism>
<proteinExistence type="predicted"/>
<evidence type="ECO:0000256" key="1">
    <source>
        <dbReference type="ARBA" id="ARBA00004141"/>
    </source>
</evidence>
<accession>A0A5M6IQF8</accession>
<name>A0A5M6IQF8_9PROT</name>
<evidence type="ECO:0000256" key="2">
    <source>
        <dbReference type="ARBA" id="ARBA00022692"/>
    </source>
</evidence>
<evidence type="ECO:0000259" key="6">
    <source>
        <dbReference type="Pfam" id="PF07298"/>
    </source>
</evidence>
<feature type="transmembrane region" description="Helical" evidence="5">
    <location>
        <begin position="35"/>
        <end position="57"/>
    </location>
</feature>
<sequence length="224" mass="24508">MIQLSLAAILWLAVHLGIAGTTLRRVIVTRIGVNGFRGIFSIASIAAIIWLVLSYNAAPTVQLWTAPAWLHWVLALVMLPAFVLFVASFVRNPTAAGGEKYLGQDITGIQRITRHPMMVSYTIWAAVHCIGRGDVASLLFFGAFLITCVVGMPSVDIKTKERDAAAWAQLSATTSIVPFMAILTRRNRLVFSEIGWLVPAIGLAIWVEMLIFHQRIFGIAALPV</sequence>
<dbReference type="EMBL" id="VWPK01000037">
    <property type="protein sequence ID" value="KAA5610169.1"/>
    <property type="molecule type" value="Genomic_DNA"/>
</dbReference>
<dbReference type="AlphaFoldDB" id="A0A5M6IQF8"/>
<dbReference type="PANTHER" id="PTHR35988:SF2">
    <property type="entry name" value="15-CIS-ZETA-CAROTENE ISOMERASE, CHLOROPLASTIC"/>
    <property type="match status" value="1"/>
</dbReference>
<dbReference type="PANTHER" id="PTHR35988">
    <property type="entry name" value="15-CIS-ZETA-CAROTENE ISOMERASE, CHLOROPLASTIC"/>
    <property type="match status" value="1"/>
</dbReference>
<feature type="transmembrane region" description="Helical" evidence="5">
    <location>
        <begin position="194"/>
        <end position="212"/>
    </location>
</feature>
<dbReference type="RefSeq" id="WP_150042791.1">
    <property type="nucleotide sequence ID" value="NZ_OW485601.1"/>
</dbReference>
<evidence type="ECO:0000256" key="3">
    <source>
        <dbReference type="ARBA" id="ARBA00022989"/>
    </source>
</evidence>
<keyword evidence="2 5" id="KW-0812">Transmembrane</keyword>
<dbReference type="Proteomes" id="UP000325255">
    <property type="component" value="Unassembled WGS sequence"/>
</dbReference>
<gene>
    <name evidence="7" type="ORF">F1189_20755</name>
</gene>
<dbReference type="InterPro" id="IPR009915">
    <property type="entry name" value="NnrU_dom"/>
</dbReference>
<evidence type="ECO:0000313" key="8">
    <source>
        <dbReference type="Proteomes" id="UP000325255"/>
    </source>
</evidence>
<dbReference type="OrthoDB" id="5293641at2"/>
<keyword evidence="8" id="KW-1185">Reference proteome</keyword>
<dbReference type="Pfam" id="PF07298">
    <property type="entry name" value="NnrU"/>
    <property type="match status" value="1"/>
</dbReference>
<protein>
    <recommendedName>
        <fullName evidence="6">NnrU domain-containing protein</fullName>
    </recommendedName>
</protein>
<comment type="subcellular location">
    <subcellularLocation>
        <location evidence="1">Membrane</location>
        <topology evidence="1">Multi-pass membrane protein</topology>
    </subcellularLocation>
</comment>
<dbReference type="GO" id="GO:0016020">
    <property type="term" value="C:membrane"/>
    <property type="evidence" value="ECO:0007669"/>
    <property type="project" value="UniProtKB-SubCell"/>
</dbReference>
<feature type="transmembrane region" description="Helical" evidence="5">
    <location>
        <begin position="135"/>
        <end position="152"/>
    </location>
</feature>